<dbReference type="Proteomes" id="UP000076842">
    <property type="component" value="Unassembled WGS sequence"/>
</dbReference>
<dbReference type="GO" id="GO:0008168">
    <property type="term" value="F:methyltransferase activity"/>
    <property type="evidence" value="ECO:0007669"/>
    <property type="project" value="UniProtKB-KW"/>
</dbReference>
<dbReference type="OrthoDB" id="184880at2759"/>
<sequence length="289" mass="31991">MAMITITSAIPDIHEKRGRYYTAETYLLPSDDAEKARLNGQHEAVKPFSDGLIPAGLVLKAGDAVLDAGTGSGIWLLDIANRVAEGVSFTGMDIEGRLFPKPLPNMKFLVGSTFDLPHDLDSTFTLVHQRLMVAAFSVDGWRKAISGFYRVLKPGGYIKLEEIDFLCILPGPVAVPPLTSKFCEGSKVLCAKRDVGADTLLNITALLEEAGFEMVDETRRAIHLGGQVNHARDAFIGAWRSMKGPFVQSRVIDGAHTDMEYDDFLDQIEQEWRTTDFARTWCNWTARKP</sequence>
<evidence type="ECO:0000259" key="1">
    <source>
        <dbReference type="Pfam" id="PF13649"/>
    </source>
</evidence>
<dbReference type="EMBL" id="KV423933">
    <property type="protein sequence ID" value="KZT60177.1"/>
    <property type="molecule type" value="Genomic_DNA"/>
</dbReference>
<dbReference type="InterPro" id="IPR041698">
    <property type="entry name" value="Methyltransf_25"/>
</dbReference>
<keyword evidence="3" id="KW-1185">Reference proteome</keyword>
<keyword evidence="2" id="KW-0808">Transferase</keyword>
<gene>
    <name evidence="2" type="ORF">CALCODRAFT_492764</name>
</gene>
<dbReference type="Gene3D" id="3.40.50.150">
    <property type="entry name" value="Vaccinia Virus protein VP39"/>
    <property type="match status" value="1"/>
</dbReference>
<dbReference type="SUPFAM" id="SSF53335">
    <property type="entry name" value="S-adenosyl-L-methionine-dependent methyltransferases"/>
    <property type="match status" value="1"/>
</dbReference>
<accession>A0A165I628</accession>
<dbReference type="PANTHER" id="PTHR43591">
    <property type="entry name" value="METHYLTRANSFERASE"/>
    <property type="match status" value="1"/>
</dbReference>
<keyword evidence="2" id="KW-0489">Methyltransferase</keyword>
<protein>
    <submittedName>
        <fullName evidence="2">S-adenosyl-L-methionine-dependent methyltransferase</fullName>
    </submittedName>
</protein>
<dbReference type="InParanoid" id="A0A165I628"/>
<feature type="domain" description="Methyltransferase" evidence="1">
    <location>
        <begin position="65"/>
        <end position="156"/>
    </location>
</feature>
<dbReference type="STRING" id="1353952.A0A165I628"/>
<organism evidence="2 3">
    <name type="scientific">Calocera cornea HHB12733</name>
    <dbReference type="NCBI Taxonomy" id="1353952"/>
    <lineage>
        <taxon>Eukaryota</taxon>
        <taxon>Fungi</taxon>
        <taxon>Dikarya</taxon>
        <taxon>Basidiomycota</taxon>
        <taxon>Agaricomycotina</taxon>
        <taxon>Dacrymycetes</taxon>
        <taxon>Dacrymycetales</taxon>
        <taxon>Dacrymycetaceae</taxon>
        <taxon>Calocera</taxon>
    </lineage>
</organism>
<proteinExistence type="predicted"/>
<dbReference type="InterPro" id="IPR029063">
    <property type="entry name" value="SAM-dependent_MTases_sf"/>
</dbReference>
<dbReference type="AlphaFoldDB" id="A0A165I628"/>
<dbReference type="GO" id="GO:0032259">
    <property type="term" value="P:methylation"/>
    <property type="evidence" value="ECO:0007669"/>
    <property type="project" value="UniProtKB-KW"/>
</dbReference>
<evidence type="ECO:0000313" key="2">
    <source>
        <dbReference type="EMBL" id="KZT60177.1"/>
    </source>
</evidence>
<name>A0A165I628_9BASI</name>
<dbReference type="Pfam" id="PF13649">
    <property type="entry name" value="Methyltransf_25"/>
    <property type="match status" value="1"/>
</dbReference>
<reference evidence="2 3" key="1">
    <citation type="journal article" date="2016" name="Mol. Biol. Evol.">
        <title>Comparative Genomics of Early-Diverging Mushroom-Forming Fungi Provides Insights into the Origins of Lignocellulose Decay Capabilities.</title>
        <authorList>
            <person name="Nagy L.G."/>
            <person name="Riley R."/>
            <person name="Tritt A."/>
            <person name="Adam C."/>
            <person name="Daum C."/>
            <person name="Floudas D."/>
            <person name="Sun H."/>
            <person name="Yadav J.S."/>
            <person name="Pangilinan J."/>
            <person name="Larsson K.H."/>
            <person name="Matsuura K."/>
            <person name="Barry K."/>
            <person name="Labutti K."/>
            <person name="Kuo R."/>
            <person name="Ohm R.A."/>
            <person name="Bhattacharya S.S."/>
            <person name="Shirouzu T."/>
            <person name="Yoshinaga Y."/>
            <person name="Martin F.M."/>
            <person name="Grigoriev I.V."/>
            <person name="Hibbett D.S."/>
        </authorList>
    </citation>
    <scope>NUCLEOTIDE SEQUENCE [LARGE SCALE GENOMIC DNA]</scope>
    <source>
        <strain evidence="2 3">HHB12733</strain>
    </source>
</reference>
<dbReference type="CDD" id="cd02440">
    <property type="entry name" value="AdoMet_MTases"/>
    <property type="match status" value="1"/>
</dbReference>
<evidence type="ECO:0000313" key="3">
    <source>
        <dbReference type="Proteomes" id="UP000076842"/>
    </source>
</evidence>